<dbReference type="InterPro" id="IPR007681">
    <property type="entry name" value="Mog1"/>
</dbReference>
<dbReference type="Pfam" id="PF04603">
    <property type="entry name" value="Mog1"/>
    <property type="match status" value="1"/>
</dbReference>
<dbReference type="Gene3D" id="3.40.1000.10">
    <property type="entry name" value="Mog1/PsbP, alpha/beta/alpha sandwich"/>
    <property type="match status" value="1"/>
</dbReference>
<dbReference type="GO" id="GO:0031267">
    <property type="term" value="F:small GTPase binding"/>
    <property type="evidence" value="ECO:0007669"/>
    <property type="project" value="TreeGrafter"/>
</dbReference>
<keyword evidence="2" id="KW-0813">Transport</keyword>
<reference evidence="4 5" key="1">
    <citation type="journal article" date="2018" name="Nat. Ecol. Evol.">
        <title>Shark genomes provide insights into elasmobranch evolution and the origin of vertebrates.</title>
        <authorList>
            <person name="Hara Y"/>
            <person name="Yamaguchi K"/>
            <person name="Onimaru K"/>
            <person name="Kadota M"/>
            <person name="Koyanagi M"/>
            <person name="Keeley SD"/>
            <person name="Tatsumi K"/>
            <person name="Tanaka K"/>
            <person name="Motone F"/>
            <person name="Kageyama Y"/>
            <person name="Nozu R"/>
            <person name="Adachi N"/>
            <person name="Nishimura O"/>
            <person name="Nakagawa R"/>
            <person name="Tanegashima C"/>
            <person name="Kiyatake I"/>
            <person name="Matsumoto R"/>
            <person name="Murakumo K"/>
            <person name="Nishida K"/>
            <person name="Terakita A"/>
            <person name="Kuratani S"/>
            <person name="Sato K"/>
            <person name="Hyodo S Kuraku.S."/>
        </authorList>
    </citation>
    <scope>NUCLEOTIDE SEQUENCE [LARGE SCALE GENOMIC DNA]</scope>
</reference>
<dbReference type="OrthoDB" id="10255285at2759"/>
<evidence type="ECO:0000313" key="4">
    <source>
        <dbReference type="EMBL" id="GCB81315.1"/>
    </source>
</evidence>
<dbReference type="GO" id="GO:0042391">
    <property type="term" value="P:regulation of membrane potential"/>
    <property type="evidence" value="ECO:0007669"/>
    <property type="project" value="TreeGrafter"/>
</dbReference>
<comment type="caution">
    <text evidence="4">The sequence shown here is derived from an EMBL/GenBank/DDBJ whole genome shotgun (WGS) entry which is preliminary data.</text>
</comment>
<dbReference type="GO" id="GO:0017080">
    <property type="term" value="F:sodium channel regulator activity"/>
    <property type="evidence" value="ECO:0007669"/>
    <property type="project" value="TreeGrafter"/>
</dbReference>
<gene>
    <name evidence="4" type="ORF">scyTo_0022488</name>
</gene>
<evidence type="ECO:0000256" key="2">
    <source>
        <dbReference type="ARBA" id="ARBA00022448"/>
    </source>
</evidence>
<name>A0A401Q7F0_SCYTO</name>
<dbReference type="GO" id="GO:0005634">
    <property type="term" value="C:nucleus"/>
    <property type="evidence" value="ECO:0007669"/>
    <property type="project" value="TreeGrafter"/>
</dbReference>
<dbReference type="PANTHER" id="PTHR15837:SF0">
    <property type="entry name" value="RAN GUANINE NUCLEOTIDE RELEASE FACTOR"/>
    <property type="match status" value="1"/>
</dbReference>
<dbReference type="GO" id="GO:0006606">
    <property type="term" value="P:protein import into nucleus"/>
    <property type="evidence" value="ECO:0007669"/>
    <property type="project" value="TreeGrafter"/>
</dbReference>
<dbReference type="SUPFAM" id="SSF55724">
    <property type="entry name" value="Mog1p/PsbP-like"/>
    <property type="match status" value="1"/>
</dbReference>
<dbReference type="InterPro" id="IPR016123">
    <property type="entry name" value="Mog1/PsbP_a/b/a-sand"/>
</dbReference>
<evidence type="ECO:0008006" key="6">
    <source>
        <dbReference type="Google" id="ProtNLM"/>
    </source>
</evidence>
<dbReference type="PANTHER" id="PTHR15837">
    <property type="entry name" value="RAN GUANINE NUCLEOTIDE RELEASE FACTOR"/>
    <property type="match status" value="1"/>
</dbReference>
<dbReference type="Proteomes" id="UP000288216">
    <property type="component" value="Unassembled WGS sequence"/>
</dbReference>
<keyword evidence="3" id="KW-0653">Protein transport</keyword>
<keyword evidence="5" id="KW-1185">Reference proteome</keyword>
<sequence length="139" mass="15299">MWADSTALSVARYHFADITSSNDATGVEGTEIFSVEPFGGDQIALQDPSSAWFLSGRQQVAKFNEQARNTVMIHLALFRLPQYSTDILITFNDPTVISPFSSSTVAMGESSSSPVQPWTLEQFRATVQSFRLLDPAIFS</sequence>
<dbReference type="STRING" id="75743.A0A401Q7F0"/>
<evidence type="ECO:0000256" key="3">
    <source>
        <dbReference type="ARBA" id="ARBA00022927"/>
    </source>
</evidence>
<dbReference type="GO" id="GO:0005085">
    <property type="term" value="F:guanyl-nucleotide exchange factor activity"/>
    <property type="evidence" value="ECO:0007669"/>
    <property type="project" value="TreeGrafter"/>
</dbReference>
<proteinExistence type="inferred from homology"/>
<comment type="similarity">
    <text evidence="1">Belongs to the MOG1 family.</text>
</comment>
<dbReference type="OMA" id="MWADSTA"/>
<accession>A0A401Q7F0</accession>
<protein>
    <recommendedName>
        <fullName evidence="6">Ran guanine nucleotide release factor</fullName>
    </recommendedName>
</protein>
<evidence type="ECO:0000313" key="5">
    <source>
        <dbReference type="Proteomes" id="UP000288216"/>
    </source>
</evidence>
<organism evidence="4 5">
    <name type="scientific">Scyliorhinus torazame</name>
    <name type="common">Cloudy catshark</name>
    <name type="synonym">Catulus torazame</name>
    <dbReference type="NCBI Taxonomy" id="75743"/>
    <lineage>
        <taxon>Eukaryota</taxon>
        <taxon>Metazoa</taxon>
        <taxon>Chordata</taxon>
        <taxon>Craniata</taxon>
        <taxon>Vertebrata</taxon>
        <taxon>Chondrichthyes</taxon>
        <taxon>Elasmobranchii</taxon>
        <taxon>Galeomorphii</taxon>
        <taxon>Galeoidea</taxon>
        <taxon>Carcharhiniformes</taxon>
        <taxon>Scyliorhinidae</taxon>
        <taxon>Scyliorhinus</taxon>
    </lineage>
</organism>
<dbReference type="AlphaFoldDB" id="A0A401Q7F0"/>
<dbReference type="GO" id="GO:0044325">
    <property type="term" value="F:transmembrane transporter binding"/>
    <property type="evidence" value="ECO:0007669"/>
    <property type="project" value="TreeGrafter"/>
</dbReference>
<evidence type="ECO:0000256" key="1">
    <source>
        <dbReference type="ARBA" id="ARBA00010307"/>
    </source>
</evidence>
<dbReference type="EMBL" id="BFAA01022738">
    <property type="protein sequence ID" value="GCB81315.1"/>
    <property type="molecule type" value="Genomic_DNA"/>
</dbReference>